<keyword evidence="1" id="KW-0175">Coiled coil</keyword>
<keyword evidence="4" id="KW-1185">Reference proteome</keyword>
<comment type="caution">
    <text evidence="2">The sequence shown here is derived from an EMBL/GenBank/DDBJ whole genome shotgun (WGS) entry which is preliminary data.</text>
</comment>
<evidence type="ECO:0000313" key="2">
    <source>
        <dbReference type="EMBL" id="TPX51280.1"/>
    </source>
</evidence>
<feature type="coiled-coil region" evidence="1">
    <location>
        <begin position="283"/>
        <end position="360"/>
    </location>
</feature>
<name>A0A507DK70_9FUNG</name>
<evidence type="ECO:0000313" key="3">
    <source>
        <dbReference type="EMBL" id="TPX54422.1"/>
    </source>
</evidence>
<protein>
    <recommendedName>
        <fullName evidence="6">Coiled-coil domain-containing protein 77</fullName>
    </recommendedName>
</protein>
<proteinExistence type="predicted"/>
<dbReference type="STRING" id="286115.A0A507DK70"/>
<dbReference type="Proteomes" id="UP000317494">
    <property type="component" value="Unassembled WGS sequence"/>
</dbReference>
<feature type="coiled-coil region" evidence="1">
    <location>
        <begin position="147"/>
        <end position="224"/>
    </location>
</feature>
<evidence type="ECO:0000256" key="1">
    <source>
        <dbReference type="SAM" id="Coils"/>
    </source>
</evidence>
<evidence type="ECO:0008006" key="6">
    <source>
        <dbReference type="Google" id="ProtNLM"/>
    </source>
</evidence>
<reference evidence="4 5" key="1">
    <citation type="journal article" date="2019" name="Sci. Rep.">
        <title>Comparative genomics of chytrid fungi reveal insights into the obligate biotrophic and pathogenic lifestyle of Synchytrium endobioticum.</title>
        <authorList>
            <person name="van de Vossenberg B.T.L.H."/>
            <person name="Warris S."/>
            <person name="Nguyen H.D.T."/>
            <person name="van Gent-Pelzer M.P.E."/>
            <person name="Joly D.L."/>
            <person name="van de Geest H.C."/>
            <person name="Bonants P.J.M."/>
            <person name="Smith D.S."/>
            <person name="Levesque C.A."/>
            <person name="van der Lee T.A.J."/>
        </authorList>
    </citation>
    <scope>NUCLEOTIDE SEQUENCE [LARGE SCALE GENOMIC DNA]</scope>
    <source>
        <strain evidence="2 5">LEV6574</strain>
        <strain evidence="3 4">MB42</strain>
    </source>
</reference>
<accession>A0A507DK70</accession>
<dbReference type="VEuPathDB" id="FungiDB:SeMB42_g00278"/>
<evidence type="ECO:0000313" key="4">
    <source>
        <dbReference type="Proteomes" id="UP000317494"/>
    </source>
</evidence>
<organism evidence="2 5">
    <name type="scientific">Synchytrium endobioticum</name>
    <dbReference type="NCBI Taxonomy" id="286115"/>
    <lineage>
        <taxon>Eukaryota</taxon>
        <taxon>Fungi</taxon>
        <taxon>Fungi incertae sedis</taxon>
        <taxon>Chytridiomycota</taxon>
        <taxon>Chytridiomycota incertae sedis</taxon>
        <taxon>Chytridiomycetes</taxon>
        <taxon>Synchytriales</taxon>
        <taxon>Synchytriaceae</taxon>
        <taxon>Synchytrium</taxon>
    </lineage>
</organism>
<evidence type="ECO:0000313" key="5">
    <source>
        <dbReference type="Proteomes" id="UP000320475"/>
    </source>
</evidence>
<dbReference type="PANTHER" id="PTHR22091:SF1">
    <property type="entry name" value="COILED-COIL DOMAIN-CONTAINING PROTEIN 77"/>
    <property type="match status" value="1"/>
</dbReference>
<dbReference type="InterPro" id="IPR037696">
    <property type="entry name" value="CCDC77"/>
</dbReference>
<feature type="coiled-coil region" evidence="1">
    <location>
        <begin position="49"/>
        <end position="76"/>
    </location>
</feature>
<gene>
    <name evidence="2" type="ORF">SeLEV6574_g00402</name>
    <name evidence="3" type="ORF">SeMB42_g00278</name>
</gene>
<dbReference type="EMBL" id="QEAN01000005">
    <property type="protein sequence ID" value="TPX54422.1"/>
    <property type="molecule type" value="Genomic_DNA"/>
</dbReference>
<sequence length="411" mass="48533">MTATVLENVRLPLSEDLLGYYRSRLEKSEEEFQDAVARVDSIKISHEEHHRLEWELRKREDEITRLQRSLSDAQQALFDERRQLLKVMAENDDLKVQELKDRKKIRYLLSVAGTPDEETTYFRDTLDKRLVKIPTEDGQQKGGEPDILLMEDEAEALKIKASALQTQLDEQKRAYEDHIENLKKDRTVQMEEERVRRRHEASRIEELVRKLHRLRALCRENTRELLHTKKAAHATERSLIEQRARLLENVSSATTRFNAEKDRVQVVEKQVESRIAKRTESVLTELRGQIAKNQDELRTLKAKTDQTEQQQKRKIEYLQNRLSTFQARYDELKRRRNYEIEGFTNDIVALRSKLKTLEKQILKYGPLEDRELALLTMARETGEKASTISTNLQRLKQNLFALEEETQQLVF</sequence>
<dbReference type="AlphaFoldDB" id="A0A507DK70"/>
<dbReference type="OrthoDB" id="191169at2759"/>
<dbReference type="EMBL" id="QEAM01000006">
    <property type="protein sequence ID" value="TPX51280.1"/>
    <property type="molecule type" value="Genomic_DNA"/>
</dbReference>
<dbReference type="PANTHER" id="PTHR22091">
    <property type="entry name" value="COILED-COIL DOMAIN-CONTAINING PROTEIN 77"/>
    <property type="match status" value="1"/>
</dbReference>
<dbReference type="Proteomes" id="UP000320475">
    <property type="component" value="Unassembled WGS sequence"/>
</dbReference>